<dbReference type="KEGG" id="eke:EK0264_13980"/>
<keyword evidence="6 7" id="KW-0472">Membrane</keyword>
<evidence type="ECO:0000256" key="1">
    <source>
        <dbReference type="ARBA" id="ARBA00004651"/>
    </source>
</evidence>
<keyword evidence="4 7" id="KW-0812">Transmembrane</keyword>
<evidence type="ECO:0000256" key="3">
    <source>
        <dbReference type="ARBA" id="ARBA00022475"/>
    </source>
</evidence>
<dbReference type="EMBL" id="CP047156">
    <property type="protein sequence ID" value="QHC01283.1"/>
    <property type="molecule type" value="Genomic_DNA"/>
</dbReference>
<evidence type="ECO:0000259" key="8">
    <source>
        <dbReference type="PROSITE" id="PS50928"/>
    </source>
</evidence>
<evidence type="ECO:0000256" key="5">
    <source>
        <dbReference type="ARBA" id="ARBA00022989"/>
    </source>
</evidence>
<dbReference type="GO" id="GO:0005886">
    <property type="term" value="C:plasma membrane"/>
    <property type="evidence" value="ECO:0007669"/>
    <property type="project" value="UniProtKB-SubCell"/>
</dbReference>
<evidence type="ECO:0000313" key="9">
    <source>
        <dbReference type="EMBL" id="QHC01283.1"/>
    </source>
</evidence>
<accession>A0A7L4YQR2</accession>
<feature type="transmembrane region" description="Helical" evidence="7">
    <location>
        <begin position="283"/>
        <end position="309"/>
    </location>
</feature>
<dbReference type="Pfam" id="PF00528">
    <property type="entry name" value="BPD_transp_1"/>
    <property type="match status" value="1"/>
</dbReference>
<keyword evidence="5 7" id="KW-1133">Transmembrane helix</keyword>
<dbReference type="InterPro" id="IPR035906">
    <property type="entry name" value="MetI-like_sf"/>
</dbReference>
<evidence type="ECO:0000256" key="2">
    <source>
        <dbReference type="ARBA" id="ARBA00022448"/>
    </source>
</evidence>
<feature type="transmembrane region" description="Helical" evidence="7">
    <location>
        <begin position="136"/>
        <end position="163"/>
    </location>
</feature>
<feature type="domain" description="ABC transmembrane type-1" evidence="8">
    <location>
        <begin position="97"/>
        <end position="306"/>
    </location>
</feature>
<comment type="subcellular location">
    <subcellularLocation>
        <location evidence="1 7">Cell membrane</location>
        <topology evidence="1 7">Multi-pass membrane protein</topology>
    </subcellularLocation>
</comment>
<feature type="transmembrane region" description="Helical" evidence="7">
    <location>
        <begin position="9"/>
        <end position="30"/>
    </location>
</feature>
<dbReference type="AlphaFoldDB" id="A0A7L4YQR2"/>
<keyword evidence="3" id="KW-1003">Cell membrane</keyword>
<dbReference type="Pfam" id="PF19300">
    <property type="entry name" value="BPD_transp_1_N"/>
    <property type="match status" value="1"/>
</dbReference>
<dbReference type="InterPro" id="IPR045621">
    <property type="entry name" value="BPD_transp_1_N"/>
</dbReference>
<dbReference type="CDD" id="cd06261">
    <property type="entry name" value="TM_PBP2"/>
    <property type="match status" value="1"/>
</dbReference>
<keyword evidence="10" id="KW-1185">Reference proteome</keyword>
<name>A0A7L4YQR2_9ACTN</name>
<feature type="transmembrane region" description="Helical" evidence="7">
    <location>
        <begin position="101"/>
        <end position="124"/>
    </location>
</feature>
<evidence type="ECO:0000256" key="7">
    <source>
        <dbReference type="RuleBase" id="RU363032"/>
    </source>
</evidence>
<feature type="transmembrane region" description="Helical" evidence="7">
    <location>
        <begin position="241"/>
        <end position="263"/>
    </location>
</feature>
<comment type="similarity">
    <text evidence="7">Belongs to the binding-protein-dependent transport system permease family.</text>
</comment>
<dbReference type="PANTHER" id="PTHR43163">
    <property type="entry name" value="DIPEPTIDE TRANSPORT SYSTEM PERMEASE PROTEIN DPPB-RELATED"/>
    <property type="match status" value="1"/>
</dbReference>
<proteinExistence type="inferred from homology"/>
<dbReference type="SUPFAM" id="SSF161098">
    <property type="entry name" value="MetI-like"/>
    <property type="match status" value="1"/>
</dbReference>
<feature type="transmembrane region" description="Helical" evidence="7">
    <location>
        <begin position="183"/>
        <end position="202"/>
    </location>
</feature>
<dbReference type="OrthoDB" id="3171583at2"/>
<dbReference type="PROSITE" id="PS50928">
    <property type="entry name" value="ABC_TM1"/>
    <property type="match status" value="1"/>
</dbReference>
<evidence type="ECO:0000313" key="10">
    <source>
        <dbReference type="Proteomes" id="UP000463857"/>
    </source>
</evidence>
<reference evidence="9 10" key="1">
    <citation type="journal article" date="2018" name="Int. J. Syst. Evol. Microbiol.">
        <title>Epidermidibacterium keratini gen. nov., sp. nov., a member of the family Sporichthyaceae, isolated from keratin epidermis.</title>
        <authorList>
            <person name="Lee D.G."/>
            <person name="Trujillo M.E."/>
            <person name="Kang S."/>
            <person name="Nam J.J."/>
            <person name="Kim Y.J."/>
        </authorList>
    </citation>
    <scope>NUCLEOTIDE SEQUENCE [LARGE SCALE GENOMIC DNA]</scope>
    <source>
        <strain evidence="9 10">EPI-7</strain>
    </source>
</reference>
<dbReference type="Proteomes" id="UP000463857">
    <property type="component" value="Chromosome"/>
</dbReference>
<evidence type="ECO:0000256" key="4">
    <source>
        <dbReference type="ARBA" id="ARBA00022692"/>
    </source>
</evidence>
<dbReference type="Gene3D" id="1.10.3720.10">
    <property type="entry name" value="MetI-like"/>
    <property type="match status" value="1"/>
</dbReference>
<evidence type="ECO:0000256" key="6">
    <source>
        <dbReference type="ARBA" id="ARBA00023136"/>
    </source>
</evidence>
<protein>
    <submittedName>
        <fullName evidence="9">ABC transporter permease subunit</fullName>
    </submittedName>
</protein>
<dbReference type="PANTHER" id="PTHR43163:SF6">
    <property type="entry name" value="DIPEPTIDE TRANSPORT SYSTEM PERMEASE PROTEIN DPPB-RELATED"/>
    <property type="match status" value="1"/>
</dbReference>
<gene>
    <name evidence="9" type="ORF">EK0264_13980</name>
</gene>
<sequence>MGRYALKRLGYGVLVLLLVIVFVFFTLRAIPGDVVRIQLGDAPGVTQEDIDRMARELGLDQPVLTQFWSFLTGALQGDLGQSFTTREDVTSMILERLPRTLQLGTMAIVLGLLIGIPLGLLSAIKRNTLTDQFLRLVSVAGISIPNFWLALILITYLALWFGWSPPLVYQGPTQDFGANFQHMILPAIALSASTMASVARMLRSSMLENLGSNYIRTVRAKGASESSVLLKHAGRNSVIPVFTLLGLQAGHVLGGTVILESIFAIPGMGSLIFESVQDRDYPVVLGCVIVYGAVFILINLAVDLVYGLIDPRIRYQ</sequence>
<dbReference type="InParanoid" id="A0A7L4YQR2"/>
<keyword evidence="2 7" id="KW-0813">Transport</keyword>
<organism evidence="9 10">
    <name type="scientific">Epidermidibacterium keratini</name>
    <dbReference type="NCBI Taxonomy" id="1891644"/>
    <lineage>
        <taxon>Bacteria</taxon>
        <taxon>Bacillati</taxon>
        <taxon>Actinomycetota</taxon>
        <taxon>Actinomycetes</taxon>
        <taxon>Sporichthyales</taxon>
        <taxon>Sporichthyaceae</taxon>
        <taxon>Epidermidibacterium</taxon>
    </lineage>
</organism>
<dbReference type="GO" id="GO:0055085">
    <property type="term" value="P:transmembrane transport"/>
    <property type="evidence" value="ECO:0007669"/>
    <property type="project" value="InterPro"/>
</dbReference>
<dbReference type="InterPro" id="IPR000515">
    <property type="entry name" value="MetI-like"/>
</dbReference>
<dbReference type="RefSeq" id="WP_159546420.1">
    <property type="nucleotide sequence ID" value="NZ_CP047156.1"/>
</dbReference>